<proteinExistence type="predicted"/>
<keyword evidence="1" id="KW-0934">Plastid</keyword>
<protein>
    <submittedName>
        <fullName evidence="1">Ycf1</fullName>
    </submittedName>
</protein>
<dbReference type="EMBL" id="MW429509">
    <property type="protein sequence ID" value="QWW93077.1"/>
    <property type="molecule type" value="Genomic_DNA"/>
</dbReference>
<organism evidence="1">
    <name type="scientific">Cyathodium smaragdinum</name>
    <dbReference type="NCBI Taxonomy" id="2846787"/>
    <lineage>
        <taxon>Eukaryota</taxon>
        <taxon>Viridiplantae</taxon>
        <taxon>Streptophyta</taxon>
        <taxon>Embryophyta</taxon>
        <taxon>Marchantiophyta</taxon>
        <taxon>Marchantiopsida</taxon>
        <taxon>Marchantiidae</taxon>
        <taxon>Marchantiales</taxon>
        <taxon>Cyathodiaceae</taxon>
        <taxon>Cyathodium</taxon>
    </lineage>
</organism>
<reference evidence="1" key="1">
    <citation type="journal article" date="2021" name="ACS Synth. Biol.">
        <title>Construction of DNA Tools for Hyperexpression in Marchantia Chloroplasts.</title>
        <authorList>
            <person name="Frangedakis E."/>
            <person name="Guzman-Chavez F."/>
            <person name="Rebmann M."/>
            <person name="Markel K."/>
            <person name="Yu Y."/>
            <person name="Perraki A."/>
            <person name="Tse S.W."/>
            <person name="Liu Y."/>
            <person name="Rever J."/>
            <person name="Sauret-Gueto S."/>
            <person name="Goffinet B."/>
            <person name="Schneider H."/>
            <person name="Haseloff J."/>
        </authorList>
    </citation>
    <scope>NUCLEOTIDE SEQUENCE</scope>
</reference>
<geneLocation type="chloroplast" evidence="1"/>
<keyword evidence="1" id="KW-0150">Chloroplast</keyword>
<gene>
    <name evidence="1" type="primary">ycf1-2</name>
</gene>
<dbReference type="AlphaFoldDB" id="A0A8F2XVN4"/>
<accession>A0A8F2XVN4</accession>
<sequence length="462" mass="57245">MILISQAYIFQRGWEIKTENKSYLKYLLKYWTSHLYLKNKIKNFFFNRKIDSSLRLKNISENDWKEWLKDFNQYSLSSREWSKIGPRKWRNRVNERWRKNENEDLKINRSTNKIAIFNNFPSKRIRKRNRILKKNFLISSYFNPEKDSTIEKFLNFEERNIYNDIIIEKIGVSYSFYDRKEKYLSFFSKNQNIFFEYNFLLWMIPEFTEDGDEYQTKKILFIERSILERNSNKMIEDRKLFQKRKINQSIRQWRWKSEDFGKELKKLGNMASVMTFMQTQNNVSVSNKMREDLELFNIFFRKNENNNINQLTINSEHRLGRLFDDQFLMYKTVIIFLNLKYRIEQTSNFSKFDHFVGVQLLEREEKNHLFFFNSFNLENIFFSKQRRKFRILNSLILHEKKNEQFYRKNLKKKLSENETEKIKRFFWAGYRFEDLACMNRFWCNTINGSRFSMIRFRMYPFL</sequence>
<name>A0A8F2XVN4_9MARC</name>
<evidence type="ECO:0000313" key="1">
    <source>
        <dbReference type="EMBL" id="QWW93077.1"/>
    </source>
</evidence>